<dbReference type="EMBL" id="AVOT02012289">
    <property type="protein sequence ID" value="MBW0493879.1"/>
    <property type="molecule type" value="Genomic_DNA"/>
</dbReference>
<reference evidence="1" key="1">
    <citation type="submission" date="2021-03" db="EMBL/GenBank/DDBJ databases">
        <title>Draft genome sequence of rust myrtle Austropuccinia psidii MF-1, a brazilian biotype.</title>
        <authorList>
            <person name="Quecine M.C."/>
            <person name="Pachon D.M.R."/>
            <person name="Bonatelli M.L."/>
            <person name="Correr F.H."/>
            <person name="Franceschini L.M."/>
            <person name="Leite T.F."/>
            <person name="Margarido G.R.A."/>
            <person name="Almeida C.A."/>
            <person name="Ferrarezi J.A."/>
            <person name="Labate C.A."/>
        </authorList>
    </citation>
    <scope>NUCLEOTIDE SEQUENCE</scope>
    <source>
        <strain evidence="1">MF-1</strain>
    </source>
</reference>
<dbReference type="Proteomes" id="UP000765509">
    <property type="component" value="Unassembled WGS sequence"/>
</dbReference>
<evidence type="ECO:0000313" key="1">
    <source>
        <dbReference type="EMBL" id="MBW0493879.1"/>
    </source>
</evidence>
<protein>
    <submittedName>
        <fullName evidence="1">Uncharacterized protein</fullName>
    </submittedName>
</protein>
<proteinExistence type="predicted"/>
<comment type="caution">
    <text evidence="1">The sequence shown here is derived from an EMBL/GenBank/DDBJ whole genome shotgun (WGS) entry which is preliminary data.</text>
</comment>
<evidence type="ECO:0000313" key="2">
    <source>
        <dbReference type="Proteomes" id="UP000765509"/>
    </source>
</evidence>
<dbReference type="AlphaFoldDB" id="A0A9Q3CZG4"/>
<accession>A0A9Q3CZG4</accession>
<sequence>MKAYLQIKGFLCQENTIELLGGWSPLSFKDKVKKIKNWLKKQIILSKEGTANDPSFGERRTSSVNKLQTISRKNPKTRARTSEETEVLGTIEARENKRKIGTGVPN</sequence>
<keyword evidence="2" id="KW-1185">Reference proteome</keyword>
<gene>
    <name evidence="1" type="ORF">O181_033594</name>
</gene>
<organism evidence="1 2">
    <name type="scientific">Austropuccinia psidii MF-1</name>
    <dbReference type="NCBI Taxonomy" id="1389203"/>
    <lineage>
        <taxon>Eukaryota</taxon>
        <taxon>Fungi</taxon>
        <taxon>Dikarya</taxon>
        <taxon>Basidiomycota</taxon>
        <taxon>Pucciniomycotina</taxon>
        <taxon>Pucciniomycetes</taxon>
        <taxon>Pucciniales</taxon>
        <taxon>Sphaerophragmiaceae</taxon>
        <taxon>Austropuccinia</taxon>
    </lineage>
</organism>
<name>A0A9Q3CZG4_9BASI</name>